<reference evidence="2 3" key="1">
    <citation type="submission" date="2018-01" db="EMBL/GenBank/DDBJ databases">
        <title>Genome Sequencing and Assembly of Anaerobacter polyendosporus strain CT4.</title>
        <authorList>
            <person name="Tachaapaikoon C."/>
            <person name="Sutheeworapong S."/>
            <person name="Jenjaroenpun P."/>
            <person name="Wongsurawat T."/>
            <person name="Nookeaw I."/>
            <person name="Cheawchanlertfa P."/>
            <person name="Kosugi A."/>
            <person name="Cheevadhanarak S."/>
            <person name="Ratanakhanokchai K."/>
        </authorList>
    </citation>
    <scope>NUCLEOTIDE SEQUENCE [LARGE SCALE GENOMIC DNA]</scope>
    <source>
        <strain evidence="2 3">CT4</strain>
    </source>
</reference>
<dbReference type="Proteomes" id="UP000286268">
    <property type="component" value="Chromosome"/>
</dbReference>
<dbReference type="EMBL" id="CP025746">
    <property type="protein sequence ID" value="QAA32794.1"/>
    <property type="molecule type" value="Genomic_DNA"/>
</dbReference>
<gene>
    <name evidence="2" type="ORF">C1I91_14730</name>
</gene>
<name>A0A3R5V8R1_9CLOT</name>
<protein>
    <recommendedName>
        <fullName evidence="4">DUF4362 domain-containing protein</fullName>
    </recommendedName>
</protein>
<evidence type="ECO:0000313" key="2">
    <source>
        <dbReference type="EMBL" id="QAA32794.1"/>
    </source>
</evidence>
<dbReference type="Pfam" id="PF14275">
    <property type="entry name" value="DUF4362"/>
    <property type="match status" value="1"/>
</dbReference>
<dbReference type="PROSITE" id="PS51257">
    <property type="entry name" value="PROKAR_LIPOPROTEIN"/>
    <property type="match status" value="1"/>
</dbReference>
<dbReference type="OrthoDB" id="1902095at2"/>
<sequence length="177" mass="19808">MFNNKALILLILCSTIGFTACAKSKQQVIKCESVKNETTAIEAKISGNEKIITEKLPKEYKSDTAINNGDIVGVHGKGYNIEKLDKFIENLENKQKDTVRVTTYTTEGDAIVNILEFSGAELNFIVDTTRDNFGSKKTTKYKAYEIVKESKNNGVYYIVKGDNLDNYPLIYVAKNSQ</sequence>
<evidence type="ECO:0000256" key="1">
    <source>
        <dbReference type="SAM" id="SignalP"/>
    </source>
</evidence>
<dbReference type="InterPro" id="IPR025372">
    <property type="entry name" value="DUF4362"/>
</dbReference>
<evidence type="ECO:0008006" key="4">
    <source>
        <dbReference type="Google" id="ProtNLM"/>
    </source>
</evidence>
<feature type="chain" id="PRO_5018723695" description="DUF4362 domain-containing protein" evidence="1">
    <location>
        <begin position="23"/>
        <end position="177"/>
    </location>
</feature>
<evidence type="ECO:0000313" key="3">
    <source>
        <dbReference type="Proteomes" id="UP000286268"/>
    </source>
</evidence>
<dbReference type="AlphaFoldDB" id="A0A3R5V8R1"/>
<accession>A0A3R5V8R1</accession>
<proteinExistence type="predicted"/>
<dbReference type="RefSeq" id="WP_128213536.1">
    <property type="nucleotide sequence ID" value="NZ_CP025746.1"/>
</dbReference>
<organism evidence="2 3">
    <name type="scientific">Clostridium manihotivorum</name>
    <dbReference type="NCBI Taxonomy" id="2320868"/>
    <lineage>
        <taxon>Bacteria</taxon>
        <taxon>Bacillati</taxon>
        <taxon>Bacillota</taxon>
        <taxon>Clostridia</taxon>
        <taxon>Eubacteriales</taxon>
        <taxon>Clostridiaceae</taxon>
        <taxon>Clostridium</taxon>
    </lineage>
</organism>
<feature type="signal peptide" evidence="1">
    <location>
        <begin position="1"/>
        <end position="22"/>
    </location>
</feature>
<keyword evidence="1" id="KW-0732">Signal</keyword>
<keyword evidence="3" id="KW-1185">Reference proteome</keyword>
<dbReference type="KEGG" id="cmah:C1I91_14730"/>